<evidence type="ECO:0000256" key="2">
    <source>
        <dbReference type="ARBA" id="ARBA00022692"/>
    </source>
</evidence>
<evidence type="ECO:0000313" key="8">
    <source>
        <dbReference type="Proteomes" id="UP001500213"/>
    </source>
</evidence>
<proteinExistence type="predicted"/>
<feature type="domain" description="Integral membrane bound transporter" evidence="6">
    <location>
        <begin position="293"/>
        <end position="420"/>
    </location>
</feature>
<dbReference type="InterPro" id="IPR049453">
    <property type="entry name" value="Memb_transporter_dom"/>
</dbReference>
<keyword evidence="8" id="KW-1185">Reference proteome</keyword>
<dbReference type="Proteomes" id="UP001500213">
    <property type="component" value="Unassembled WGS sequence"/>
</dbReference>
<keyword evidence="4 5" id="KW-0472">Membrane</keyword>
<feature type="transmembrane region" description="Helical" evidence="5">
    <location>
        <begin position="408"/>
        <end position="429"/>
    </location>
</feature>
<evidence type="ECO:0000256" key="3">
    <source>
        <dbReference type="ARBA" id="ARBA00022989"/>
    </source>
</evidence>
<feature type="transmembrane region" description="Helical" evidence="5">
    <location>
        <begin position="91"/>
        <end position="110"/>
    </location>
</feature>
<gene>
    <name evidence="7" type="ORF">GCM10022288_14480</name>
</gene>
<evidence type="ECO:0000256" key="5">
    <source>
        <dbReference type="SAM" id="Phobius"/>
    </source>
</evidence>
<keyword evidence="2 5" id="KW-0812">Transmembrane</keyword>
<comment type="caution">
    <text evidence="7">The sequence shown here is derived from an EMBL/GenBank/DDBJ whole genome shotgun (WGS) entry which is preliminary data.</text>
</comment>
<keyword evidence="3 5" id="KW-1133">Transmembrane helix</keyword>
<protein>
    <recommendedName>
        <fullName evidence="6">Integral membrane bound transporter domain-containing protein</fullName>
    </recommendedName>
</protein>
<feature type="transmembrane region" description="Helical" evidence="5">
    <location>
        <begin position="377"/>
        <end position="396"/>
    </location>
</feature>
<name>A0ABP8AR25_9MICO</name>
<dbReference type="EMBL" id="BAABBX010000010">
    <property type="protein sequence ID" value="GAA4188254.1"/>
    <property type="molecule type" value="Genomic_DNA"/>
</dbReference>
<evidence type="ECO:0000256" key="4">
    <source>
        <dbReference type="ARBA" id="ARBA00023136"/>
    </source>
</evidence>
<feature type="transmembrane region" description="Helical" evidence="5">
    <location>
        <begin position="122"/>
        <end position="139"/>
    </location>
</feature>
<feature type="transmembrane region" description="Helical" evidence="5">
    <location>
        <begin position="67"/>
        <end position="85"/>
    </location>
</feature>
<sequence>MGTVWGFFAPRYVPGTIVPNVVNAGISTATVVISCLLFTPQLGLISLLGALTPFWETGRPLWARVRNSLLVSAVLTASMSLGVVVAPIRWAVVPVSVLVILIVGLLYYAFMLTRGPSPVMMFYAAVIGTFFGADAQLGWKMVGVTAFASVLTSAFLLVPLAFAPHGPERRAVAAAHRAVSAYQGQIGDAEAQRLTRNAAYQAVNSAWLTLQSAWPANRSRRHRALVGDLLQLNRSLAHTVLERLGMGAGVRPLSADTPLLLGRPGWRFLLSHALRAHSVEWFTSWRMGLAAGIAGIVSQAAGIGHPYWAILTATIVINQWMDRLTATRRAAHRAVGTLIGVGVVWAVSAAHPSAWWAVVVVIVCMIGQYLVFPMNYALALILITPMALLAVEAASPDASVATLTFDRFTDTVIGALSAAAVTWGTSWFFPRRLVRAQSARSAAAVAKLEQLNDAGDAFSDVGRKARVELQYELTHHLSILERAVAEDRRLADLASLEHLLADRGYAALGRAWEVPPGR</sequence>
<comment type="subcellular location">
    <subcellularLocation>
        <location evidence="1">Membrane</location>
        <topology evidence="1">Multi-pass membrane protein</topology>
    </subcellularLocation>
</comment>
<reference evidence="8" key="1">
    <citation type="journal article" date="2019" name="Int. J. Syst. Evol. Microbiol.">
        <title>The Global Catalogue of Microorganisms (GCM) 10K type strain sequencing project: providing services to taxonomists for standard genome sequencing and annotation.</title>
        <authorList>
            <consortium name="The Broad Institute Genomics Platform"/>
            <consortium name="The Broad Institute Genome Sequencing Center for Infectious Disease"/>
            <person name="Wu L."/>
            <person name="Ma J."/>
        </authorList>
    </citation>
    <scope>NUCLEOTIDE SEQUENCE [LARGE SCALE GENOMIC DNA]</scope>
    <source>
        <strain evidence="8">JCM 17593</strain>
    </source>
</reference>
<organism evidence="7 8">
    <name type="scientific">Gryllotalpicola kribbensis</name>
    <dbReference type="NCBI Taxonomy" id="993084"/>
    <lineage>
        <taxon>Bacteria</taxon>
        <taxon>Bacillati</taxon>
        <taxon>Actinomycetota</taxon>
        <taxon>Actinomycetes</taxon>
        <taxon>Micrococcales</taxon>
        <taxon>Microbacteriaceae</taxon>
        <taxon>Gryllotalpicola</taxon>
    </lineage>
</organism>
<evidence type="ECO:0000313" key="7">
    <source>
        <dbReference type="EMBL" id="GAA4188254.1"/>
    </source>
</evidence>
<feature type="transmembrane region" description="Helical" evidence="5">
    <location>
        <begin position="31"/>
        <end position="55"/>
    </location>
</feature>
<accession>A0ABP8AR25</accession>
<feature type="transmembrane region" description="Helical" evidence="5">
    <location>
        <begin position="330"/>
        <end position="348"/>
    </location>
</feature>
<feature type="transmembrane region" description="Helical" evidence="5">
    <location>
        <begin position="354"/>
        <end position="372"/>
    </location>
</feature>
<evidence type="ECO:0000259" key="6">
    <source>
        <dbReference type="Pfam" id="PF13515"/>
    </source>
</evidence>
<feature type="transmembrane region" description="Helical" evidence="5">
    <location>
        <begin position="145"/>
        <end position="163"/>
    </location>
</feature>
<evidence type="ECO:0000256" key="1">
    <source>
        <dbReference type="ARBA" id="ARBA00004141"/>
    </source>
</evidence>
<dbReference type="Pfam" id="PF13515">
    <property type="entry name" value="FUSC_2"/>
    <property type="match status" value="1"/>
</dbReference>
<dbReference type="RefSeq" id="WP_344775334.1">
    <property type="nucleotide sequence ID" value="NZ_BAABBX010000010.1"/>
</dbReference>